<evidence type="ECO:0000256" key="2">
    <source>
        <dbReference type="ARBA" id="ARBA00022723"/>
    </source>
</evidence>
<reference evidence="4" key="1">
    <citation type="submission" date="2020-09" db="EMBL/GenBank/DDBJ databases">
        <authorList>
            <person name="Won Y."/>
        </authorList>
    </citation>
    <scope>NUCLEOTIDE SEQUENCE</scope>
    <source>
        <strain evidence="4">Wonlab-2016</strain>
        <tissue evidence="4">Foot muscle</tissue>
    </source>
</reference>
<dbReference type="EMBL" id="JACVVK020000577">
    <property type="protein sequence ID" value="KAK7465103.1"/>
    <property type="molecule type" value="Genomic_DNA"/>
</dbReference>
<sequence length="358" mass="41326">MAAAAYDWDAQVLAEYITDPDIPIEEVAAVLQLCHDDQERLHFARDFSLDNYNEQQCLDNFRFTADDIHRLCPLLRIPERFSTPNRFHAPGVEVLCIVLNRLAYPSRFSQLQEFFHRTKKECNLFFLLGIEHLYRNFHTRLTDWNQPWLTQGAIQAYCAAIHAAGSPLQNCWGFIDGTVRKMCKPSRHQREVFSGHKRFHGLKFQSVVAPNGLIVNLYGPVPGRRHDAWLLQESDILTHCEATFNDQAGNPLCLFGDSAYPLRNHLQRPHRGANLTPQQQNFNASMSSVRMAVEWEFGKIISLWAFMDFPKNIKLYKSPVGKLYHVAVFLTNCHTCLYGSQTSRHFGVDPHTLEQYLY</sequence>
<dbReference type="EMBL" id="JACVVK020000554">
    <property type="protein sequence ID" value="KAK7466587.1"/>
    <property type="molecule type" value="Genomic_DNA"/>
</dbReference>
<name>A0ABD0J973_9CAEN</name>
<evidence type="ECO:0000256" key="1">
    <source>
        <dbReference type="ARBA" id="ARBA00001968"/>
    </source>
</evidence>
<reference evidence="4" key="3">
    <citation type="submission" date="2023-01" db="EMBL/GenBank/DDBJ databases">
        <authorList>
            <person name="Patra A."/>
        </authorList>
    </citation>
    <scope>NUCLEOTIDE SEQUENCE</scope>
    <source>
        <strain evidence="4">Wonlab-2016</strain>
        <tissue evidence="4">Foot muscle</tissue>
    </source>
</reference>
<feature type="domain" description="DDE Tnp4" evidence="3">
    <location>
        <begin position="175"/>
        <end position="332"/>
    </location>
</feature>
<dbReference type="GO" id="GO:0046872">
    <property type="term" value="F:metal ion binding"/>
    <property type="evidence" value="ECO:0007669"/>
    <property type="project" value="UniProtKB-KW"/>
</dbReference>
<organism evidence="4 6">
    <name type="scientific">Batillaria attramentaria</name>
    <dbReference type="NCBI Taxonomy" id="370345"/>
    <lineage>
        <taxon>Eukaryota</taxon>
        <taxon>Metazoa</taxon>
        <taxon>Spiralia</taxon>
        <taxon>Lophotrochozoa</taxon>
        <taxon>Mollusca</taxon>
        <taxon>Gastropoda</taxon>
        <taxon>Caenogastropoda</taxon>
        <taxon>Sorbeoconcha</taxon>
        <taxon>Cerithioidea</taxon>
        <taxon>Batillariidae</taxon>
        <taxon>Batillaria</taxon>
    </lineage>
</organism>
<evidence type="ECO:0000313" key="4">
    <source>
        <dbReference type="EMBL" id="KAK7465103.1"/>
    </source>
</evidence>
<dbReference type="Pfam" id="PF13359">
    <property type="entry name" value="DDE_Tnp_4"/>
    <property type="match status" value="1"/>
</dbReference>
<comment type="cofactor">
    <cofactor evidence="1">
        <name>a divalent metal cation</name>
        <dbReference type="ChEBI" id="CHEBI:60240"/>
    </cofactor>
</comment>
<evidence type="ECO:0000313" key="5">
    <source>
        <dbReference type="EMBL" id="KAK7466587.1"/>
    </source>
</evidence>
<dbReference type="InterPro" id="IPR027806">
    <property type="entry name" value="HARBI1_dom"/>
</dbReference>
<keyword evidence="2" id="KW-0479">Metal-binding</keyword>
<dbReference type="PANTHER" id="PTHR34615:SF1">
    <property type="entry name" value="PX DOMAIN-CONTAINING PROTEIN"/>
    <property type="match status" value="1"/>
</dbReference>
<gene>
    <name evidence="5" type="ORF">BaRGS_00037310</name>
    <name evidence="4" type="ORF">BaRGS_00037724</name>
</gene>
<protein>
    <recommendedName>
        <fullName evidence="3">DDE Tnp4 domain-containing protein</fullName>
    </recommendedName>
</protein>
<evidence type="ECO:0000259" key="3">
    <source>
        <dbReference type="Pfam" id="PF13359"/>
    </source>
</evidence>
<dbReference type="PANTHER" id="PTHR34615">
    <property type="entry name" value="PX DOMAIN-CONTAINING PROTEIN"/>
    <property type="match status" value="1"/>
</dbReference>
<keyword evidence="6" id="KW-1185">Reference proteome</keyword>
<dbReference type="Proteomes" id="UP001519460">
    <property type="component" value="Unassembled WGS sequence"/>
</dbReference>
<comment type="caution">
    <text evidence="4">The sequence shown here is derived from an EMBL/GenBank/DDBJ whole genome shotgun (WGS) entry which is preliminary data.</text>
</comment>
<accession>A0ABD0J973</accession>
<dbReference type="AlphaFoldDB" id="A0ABD0J973"/>
<evidence type="ECO:0000313" key="6">
    <source>
        <dbReference type="Proteomes" id="UP001519460"/>
    </source>
</evidence>
<proteinExistence type="predicted"/>
<reference evidence="4 6" key="2">
    <citation type="journal article" date="2023" name="Sci. Data">
        <title>Genome assembly of the Korean intertidal mud-creeper Batillaria attramentaria.</title>
        <authorList>
            <person name="Patra A.K."/>
            <person name="Ho P.T."/>
            <person name="Jun S."/>
            <person name="Lee S.J."/>
            <person name="Kim Y."/>
            <person name="Won Y.J."/>
        </authorList>
    </citation>
    <scope>NUCLEOTIDE SEQUENCE [LARGE SCALE GENOMIC DNA]</scope>
    <source>
        <strain evidence="4">Wonlab-2016</strain>
    </source>
</reference>